<reference evidence="1" key="2">
    <citation type="submission" date="2015-06" db="UniProtKB">
        <authorList>
            <consortium name="EnsemblProtists"/>
        </authorList>
    </citation>
    <scope>IDENTIFICATION</scope>
    <source>
        <strain evidence="1">Emoy2</strain>
    </source>
</reference>
<reference evidence="2" key="1">
    <citation type="journal article" date="2010" name="Science">
        <title>Signatures of adaptation to obligate biotrophy in the Hyaloperonospora arabidopsidis genome.</title>
        <authorList>
            <person name="Baxter L."/>
            <person name="Tripathy S."/>
            <person name="Ishaque N."/>
            <person name="Boot N."/>
            <person name="Cabral A."/>
            <person name="Kemen E."/>
            <person name="Thines M."/>
            <person name="Ah-Fong A."/>
            <person name="Anderson R."/>
            <person name="Badejoko W."/>
            <person name="Bittner-Eddy P."/>
            <person name="Boore J.L."/>
            <person name="Chibucos M.C."/>
            <person name="Coates M."/>
            <person name="Dehal P."/>
            <person name="Delehaunty K."/>
            <person name="Dong S."/>
            <person name="Downton P."/>
            <person name="Dumas B."/>
            <person name="Fabro G."/>
            <person name="Fronick C."/>
            <person name="Fuerstenberg S.I."/>
            <person name="Fulton L."/>
            <person name="Gaulin E."/>
            <person name="Govers F."/>
            <person name="Hughes L."/>
            <person name="Humphray S."/>
            <person name="Jiang R.H."/>
            <person name="Judelson H."/>
            <person name="Kamoun S."/>
            <person name="Kyung K."/>
            <person name="Meijer H."/>
            <person name="Minx P."/>
            <person name="Morris P."/>
            <person name="Nelson J."/>
            <person name="Phuntumart V."/>
            <person name="Qutob D."/>
            <person name="Rehmany A."/>
            <person name="Rougon-Cardoso A."/>
            <person name="Ryden P."/>
            <person name="Torto-Alalibo T."/>
            <person name="Studholme D."/>
            <person name="Wang Y."/>
            <person name="Win J."/>
            <person name="Wood J."/>
            <person name="Clifton S.W."/>
            <person name="Rogers J."/>
            <person name="Van den Ackerveken G."/>
            <person name="Jones J.D."/>
            <person name="McDowell J.M."/>
            <person name="Beynon J."/>
            <person name="Tyler B.M."/>
        </authorList>
    </citation>
    <scope>NUCLEOTIDE SEQUENCE [LARGE SCALE GENOMIC DNA]</scope>
    <source>
        <strain evidence="2">Emoy2</strain>
    </source>
</reference>
<evidence type="ECO:0000313" key="2">
    <source>
        <dbReference type="Proteomes" id="UP000011713"/>
    </source>
</evidence>
<dbReference type="Proteomes" id="UP000011713">
    <property type="component" value="Unassembled WGS sequence"/>
</dbReference>
<proteinExistence type="predicted"/>
<organism evidence="1 2">
    <name type="scientific">Hyaloperonospora arabidopsidis (strain Emoy2)</name>
    <name type="common">Downy mildew agent</name>
    <name type="synonym">Peronospora arabidopsidis</name>
    <dbReference type="NCBI Taxonomy" id="559515"/>
    <lineage>
        <taxon>Eukaryota</taxon>
        <taxon>Sar</taxon>
        <taxon>Stramenopiles</taxon>
        <taxon>Oomycota</taxon>
        <taxon>Peronosporomycetes</taxon>
        <taxon>Peronosporales</taxon>
        <taxon>Peronosporaceae</taxon>
        <taxon>Hyaloperonospora</taxon>
    </lineage>
</organism>
<dbReference type="VEuPathDB" id="FungiDB:HpaG805386"/>
<keyword evidence="2" id="KW-1185">Reference proteome</keyword>
<name>M4BGG5_HYAAE</name>
<dbReference type="InParanoid" id="M4BGG5"/>
<dbReference type="HOGENOM" id="CLU_3110484_0_0_1"/>
<dbReference type="EMBL" id="JH598234">
    <property type="status" value="NOT_ANNOTATED_CDS"/>
    <property type="molecule type" value="Genomic_DNA"/>
</dbReference>
<sequence length="51" mass="5328">MNTPLCRRCRVGGSAAGLLRSQPLVVGADDTAATVLLLEALLLVSLLLRPL</sequence>
<protein>
    <submittedName>
        <fullName evidence="1">Uncharacterized protein</fullName>
    </submittedName>
</protein>
<dbReference type="EnsemblProtists" id="HpaT805386">
    <property type="protein sequence ID" value="HpaP805386"/>
    <property type="gene ID" value="HpaG805386"/>
</dbReference>
<dbReference type="AlphaFoldDB" id="M4BGG5"/>
<accession>M4BGG5</accession>
<evidence type="ECO:0000313" key="1">
    <source>
        <dbReference type="EnsemblProtists" id="HpaP805386"/>
    </source>
</evidence>